<dbReference type="CDD" id="cd00773">
    <property type="entry name" value="HisRS-like_core"/>
    <property type="match status" value="1"/>
</dbReference>
<dbReference type="SUPFAM" id="SSF55681">
    <property type="entry name" value="Class II aaRS and biotin synthetases"/>
    <property type="match status" value="1"/>
</dbReference>
<dbReference type="InterPro" id="IPR006195">
    <property type="entry name" value="aa-tRNA-synth_II"/>
</dbReference>
<dbReference type="Proteomes" id="UP000037086">
    <property type="component" value="Unassembled WGS sequence"/>
</dbReference>
<dbReference type="InterPro" id="IPR004516">
    <property type="entry name" value="HisRS/HisZ"/>
</dbReference>
<feature type="non-terminal residue" evidence="6">
    <location>
        <position position="375"/>
    </location>
</feature>
<evidence type="ECO:0000313" key="6">
    <source>
        <dbReference type="EMBL" id="KND62621.1"/>
    </source>
</evidence>
<gene>
    <name evidence="6" type="primary">hisS</name>
    <name evidence="6" type="ORF">AlmWB_01890</name>
</gene>
<dbReference type="EMBL" id="JPSQ01000034">
    <property type="protein sequence ID" value="KND62621.1"/>
    <property type="molecule type" value="Genomic_DNA"/>
</dbReference>
<evidence type="ECO:0000256" key="3">
    <source>
        <dbReference type="NCBIfam" id="TIGR00442"/>
    </source>
</evidence>
<evidence type="ECO:0000256" key="2">
    <source>
        <dbReference type="ARBA" id="ARBA00022840"/>
    </source>
</evidence>
<dbReference type="GO" id="GO:0006427">
    <property type="term" value="P:histidyl-tRNA aminoacylation"/>
    <property type="evidence" value="ECO:0007669"/>
    <property type="project" value="UniProtKB-UniRule"/>
</dbReference>
<organism evidence="6 7">
    <name type="scientific">Candidatus Phytoplasma phoenicium</name>
    <dbReference type="NCBI Taxonomy" id="198422"/>
    <lineage>
        <taxon>Bacteria</taxon>
        <taxon>Bacillati</taxon>
        <taxon>Mycoplasmatota</taxon>
        <taxon>Mollicutes</taxon>
        <taxon>Acholeplasmatales</taxon>
        <taxon>Acholeplasmataceae</taxon>
        <taxon>Candidatus Phytoplasma</taxon>
        <taxon>16SrIX (Pigeon pea witches'-broom group)</taxon>
    </lineage>
</organism>
<keyword evidence="6" id="KW-0030">Aminoacyl-tRNA synthetase</keyword>
<dbReference type="InterPro" id="IPR015807">
    <property type="entry name" value="His-tRNA-ligase"/>
</dbReference>
<feature type="binding site" evidence="4">
    <location>
        <position position="125"/>
    </location>
    <ligand>
        <name>L-histidine</name>
        <dbReference type="ChEBI" id="CHEBI:57595"/>
    </ligand>
</feature>
<dbReference type="PANTHER" id="PTHR43707">
    <property type="entry name" value="HISTIDYL-TRNA SYNTHETASE"/>
    <property type="match status" value="1"/>
</dbReference>
<dbReference type="PANTHER" id="PTHR43707:SF1">
    <property type="entry name" value="HISTIDINE--TRNA LIGASE, MITOCHONDRIAL-RELATED"/>
    <property type="match status" value="1"/>
</dbReference>
<dbReference type="NCBIfam" id="TIGR00442">
    <property type="entry name" value="hisS"/>
    <property type="match status" value="1"/>
</dbReference>
<keyword evidence="2" id="KW-0547">Nucleotide-binding</keyword>
<comment type="similarity">
    <text evidence="1">Belongs to the class-II aminoacyl-tRNA synthetase family.</text>
</comment>
<protein>
    <recommendedName>
        <fullName evidence="3">Histidine--tRNA ligase</fullName>
        <ecNumber evidence="3">6.1.1.21</ecNumber>
    </recommendedName>
</protein>
<sequence>MNIKKIKGTKDFLLNDIYKWQIIETKIKNLFESYNYQEIRTPILEYSDVFYHSAPYSDMVLKETFRFEDKKGKTIVLRPEGTAPIIRSYIENKLDRWSKLIKFYYYGPFFRYERPQKGRYRQFHQIGAELLNVRNNLSKIEILLLIQDILSLLQLNKAIIQINHLGDLKTRRQFLDVFTSYLQQNQHHLCLLCLKRMKQNILRIFDCKECSQKDVIKKAPLILDYLTTESKLQFEYILNILSLHKVNFNIDPYLVRGLDYYTDFVFEITFLLKDQTMNLVLGGGGCYNDLVNILGGGFNNNQGIGFALGMERLLIALEDNSFFDQLNPLPSIDVYILVLHAKCFSTSLLLLQQLRKNQIKTEMNYEIDHLFKNLK</sequence>
<feature type="binding site" evidence="4">
    <location>
        <position position="111"/>
    </location>
    <ligand>
        <name>L-histidine</name>
        <dbReference type="ChEBI" id="CHEBI:57595"/>
    </ligand>
</feature>
<dbReference type="PIRSF" id="PIRSF001549">
    <property type="entry name" value="His-tRNA_synth"/>
    <property type="match status" value="1"/>
</dbReference>
<dbReference type="GO" id="GO:0005524">
    <property type="term" value="F:ATP binding"/>
    <property type="evidence" value="ECO:0007669"/>
    <property type="project" value="UniProtKB-KW"/>
</dbReference>
<name>A0A0L0MK45_9MOLU</name>
<dbReference type="EC" id="6.1.1.21" evidence="3"/>
<feature type="domain" description="Aminoacyl-transfer RNA synthetases class-II family profile" evidence="5">
    <location>
        <begin position="23"/>
        <end position="330"/>
    </location>
</feature>
<keyword evidence="6" id="KW-0436">Ligase</keyword>
<evidence type="ECO:0000313" key="7">
    <source>
        <dbReference type="Proteomes" id="UP000037086"/>
    </source>
</evidence>
<dbReference type="GO" id="GO:0005737">
    <property type="term" value="C:cytoplasm"/>
    <property type="evidence" value="ECO:0007669"/>
    <property type="project" value="UniProtKB-UniRule"/>
</dbReference>
<feature type="binding site" evidence="4">
    <location>
        <position position="256"/>
    </location>
    <ligand>
        <name>L-histidine</name>
        <dbReference type="ChEBI" id="CHEBI:57595"/>
    </ligand>
</feature>
<feature type="binding site" evidence="4">
    <location>
        <position position="129"/>
    </location>
    <ligand>
        <name>L-histidine</name>
        <dbReference type="ChEBI" id="CHEBI:57595"/>
    </ligand>
</feature>
<evidence type="ECO:0000256" key="1">
    <source>
        <dbReference type="ARBA" id="ARBA00008226"/>
    </source>
</evidence>
<keyword evidence="2" id="KW-0067">ATP-binding</keyword>
<reference evidence="6 7" key="1">
    <citation type="journal article" date="2015" name="BMC Microbiol.">
        <title>'Candidatus Phytoplasma phoenicium' associated with almond witches'-broom disease: from draft genome to genetic diversity among strain populations.</title>
        <authorList>
            <person name="Quaglino F."/>
            <person name="Kube M."/>
            <person name="Jawhari M."/>
            <person name="Abou-Jawdah Y."/>
            <person name="Siewert C."/>
            <person name="Choueiri E."/>
            <person name="Sobh H."/>
            <person name="Casati P."/>
            <person name="Tedeschi R."/>
            <person name="Molino Lova M."/>
            <person name="Alma A."/>
            <person name="Bianco P.A."/>
        </authorList>
    </citation>
    <scope>NUCLEOTIDE SEQUENCE [LARGE SCALE GENOMIC DNA]</scope>
    <source>
        <strain evidence="6 7">SA213</strain>
    </source>
</reference>
<dbReference type="AlphaFoldDB" id="A0A0L0MK45"/>
<dbReference type="InterPro" id="IPR041715">
    <property type="entry name" value="HisRS-like_core"/>
</dbReference>
<accession>A0A0L0MK45</accession>
<dbReference type="Pfam" id="PF13393">
    <property type="entry name" value="tRNA-synt_His"/>
    <property type="match status" value="1"/>
</dbReference>
<evidence type="ECO:0000256" key="4">
    <source>
        <dbReference type="PIRSR" id="PIRSR001549-1"/>
    </source>
</evidence>
<dbReference type="Gene3D" id="3.30.930.10">
    <property type="entry name" value="Bira Bifunctional Protein, Domain 2"/>
    <property type="match status" value="1"/>
</dbReference>
<dbReference type="RefSeq" id="WP_050337212.1">
    <property type="nucleotide sequence ID" value="NZ_JPSQ01000034.1"/>
</dbReference>
<evidence type="ECO:0000259" key="5">
    <source>
        <dbReference type="PROSITE" id="PS50862"/>
    </source>
</evidence>
<dbReference type="InterPro" id="IPR045864">
    <property type="entry name" value="aa-tRNA-synth_II/BPL/LPL"/>
</dbReference>
<comment type="caution">
    <text evidence="6">The sequence shown here is derived from an EMBL/GenBank/DDBJ whole genome shotgun (WGS) entry which is preliminary data.</text>
</comment>
<dbReference type="PATRIC" id="fig|198422.3.peg.162"/>
<feature type="binding site" evidence="4">
    <location>
        <begin position="260"/>
        <end position="261"/>
    </location>
    <ligand>
        <name>L-histidine</name>
        <dbReference type="ChEBI" id="CHEBI:57595"/>
    </ligand>
</feature>
<dbReference type="PROSITE" id="PS50862">
    <property type="entry name" value="AA_TRNA_LIGASE_II"/>
    <property type="match status" value="1"/>
</dbReference>
<dbReference type="GO" id="GO:0004821">
    <property type="term" value="F:histidine-tRNA ligase activity"/>
    <property type="evidence" value="ECO:0007669"/>
    <property type="project" value="UniProtKB-UniRule"/>
</dbReference>
<keyword evidence="7" id="KW-1185">Reference proteome</keyword>
<dbReference type="OrthoDB" id="9800814at2"/>
<feature type="binding site" evidence="4">
    <location>
        <begin position="80"/>
        <end position="82"/>
    </location>
    <ligand>
        <name>L-histidine</name>
        <dbReference type="ChEBI" id="CHEBI:57595"/>
    </ligand>
</feature>
<proteinExistence type="inferred from homology"/>